<dbReference type="PANTHER" id="PTHR42881:SF13">
    <property type="entry name" value="PROLYL ENDOPEPTIDASE"/>
    <property type="match status" value="1"/>
</dbReference>
<dbReference type="SUPFAM" id="SSF50993">
    <property type="entry name" value="Peptidase/esterase 'gauge' domain"/>
    <property type="match status" value="1"/>
</dbReference>
<dbReference type="GO" id="GO:0004252">
    <property type="term" value="F:serine-type endopeptidase activity"/>
    <property type="evidence" value="ECO:0007669"/>
    <property type="project" value="UniProtKB-UniRule"/>
</dbReference>
<dbReference type="EMBL" id="CAICTM010001335">
    <property type="protein sequence ID" value="CAB9522764.1"/>
    <property type="molecule type" value="Genomic_DNA"/>
</dbReference>
<dbReference type="Pfam" id="PF00326">
    <property type="entry name" value="Peptidase_S9"/>
    <property type="match status" value="1"/>
</dbReference>
<sequence>MTLVGSGKVALLCRELVIPCLMVANVWTRACSGLVAGGSDAVHIKEFDFLKGDFVPENENPFNLPEAKTRASYKSRDVLSVGSDFGPDSLTDSGYPRTVREWVRGTDVKDAPVVFEGEKTDVAVGAYTSDQRFRNGPIYEVRYRSVTFYTSKYLARIIDYEHLLAPDDPLREKAGSPPEFKEVQVQDDADVSFIGNLLMITLRSDWEPVPGQKFIKGSMLYVDAKTFLEKGPTDCLFKVFFAPTERTASEYTSSTKNYLMHMILDNVKTKVEFYNITADGFVRVGKDMEPQIRDVSISAIDAVDDDRFWLTTSSFLEPTTLQIADASLVQNSEIDGEGLYAIEKVKSLPPQFDSSNLEAIQGSATSKDGTQIPYFLVKNKDVTLDGKNPTLLYGYGGFEINLGPHYTAIPGLAWIERGGVYVIANIRGGGEFGAKWHQAALKENRNKAYEDFIAVAEDLIASGYCKPSTLAVRGGSNGGLLVGNMYTMRPDLFGAIHCAVPLIDMKRFNKLLAGAS</sequence>
<name>A0A9N8EPG5_9STRA</name>
<evidence type="ECO:0000256" key="2">
    <source>
        <dbReference type="RuleBase" id="RU368024"/>
    </source>
</evidence>
<feature type="domain" description="Peptidase S9 prolyl oligopeptidase catalytic" evidence="3">
    <location>
        <begin position="414"/>
        <end position="509"/>
    </location>
</feature>
<evidence type="ECO:0000313" key="5">
    <source>
        <dbReference type="Proteomes" id="UP001153069"/>
    </source>
</evidence>
<evidence type="ECO:0000256" key="1">
    <source>
        <dbReference type="ARBA" id="ARBA00005228"/>
    </source>
</evidence>
<dbReference type="InterPro" id="IPR029058">
    <property type="entry name" value="AB_hydrolase_fold"/>
</dbReference>
<dbReference type="SUPFAM" id="SSF53474">
    <property type="entry name" value="alpha/beta-Hydrolases"/>
    <property type="match status" value="1"/>
</dbReference>
<dbReference type="GO" id="GO:0006508">
    <property type="term" value="P:proteolysis"/>
    <property type="evidence" value="ECO:0007669"/>
    <property type="project" value="UniProtKB-KW"/>
</dbReference>
<gene>
    <name evidence="4" type="ORF">SEMRO_1337_G264200.1</name>
</gene>
<dbReference type="InterPro" id="IPR001375">
    <property type="entry name" value="Peptidase_S9_cat"/>
</dbReference>
<keyword evidence="2" id="KW-0378">Hydrolase</keyword>
<dbReference type="AlphaFoldDB" id="A0A9N8EPG5"/>
<keyword evidence="5" id="KW-1185">Reference proteome</keyword>
<protein>
    <recommendedName>
        <fullName evidence="2">Prolyl endopeptidase</fullName>
        <ecNumber evidence="2">3.4.21.-</ecNumber>
    </recommendedName>
</protein>
<proteinExistence type="inferred from homology"/>
<organism evidence="4 5">
    <name type="scientific">Seminavis robusta</name>
    <dbReference type="NCBI Taxonomy" id="568900"/>
    <lineage>
        <taxon>Eukaryota</taxon>
        <taxon>Sar</taxon>
        <taxon>Stramenopiles</taxon>
        <taxon>Ochrophyta</taxon>
        <taxon>Bacillariophyta</taxon>
        <taxon>Bacillariophyceae</taxon>
        <taxon>Bacillariophycidae</taxon>
        <taxon>Naviculales</taxon>
        <taxon>Naviculaceae</taxon>
        <taxon>Seminavis</taxon>
    </lineage>
</organism>
<dbReference type="GO" id="GO:0005829">
    <property type="term" value="C:cytosol"/>
    <property type="evidence" value="ECO:0007669"/>
    <property type="project" value="TreeGrafter"/>
</dbReference>
<keyword evidence="2" id="KW-0645">Protease</keyword>
<dbReference type="InterPro" id="IPR051167">
    <property type="entry name" value="Prolyl_oligopep/macrocyclase"/>
</dbReference>
<dbReference type="OrthoDB" id="248387at2759"/>
<dbReference type="Proteomes" id="UP001153069">
    <property type="component" value="Unassembled WGS sequence"/>
</dbReference>
<dbReference type="GO" id="GO:0070012">
    <property type="term" value="F:oligopeptidase activity"/>
    <property type="evidence" value="ECO:0007669"/>
    <property type="project" value="TreeGrafter"/>
</dbReference>
<dbReference type="EC" id="3.4.21.-" evidence="2"/>
<evidence type="ECO:0000313" key="4">
    <source>
        <dbReference type="EMBL" id="CAB9522764.1"/>
    </source>
</evidence>
<dbReference type="InterPro" id="IPR002470">
    <property type="entry name" value="Peptidase_S9A"/>
</dbReference>
<dbReference type="Gene3D" id="3.40.50.1820">
    <property type="entry name" value="alpha/beta hydrolase"/>
    <property type="match status" value="1"/>
</dbReference>
<keyword evidence="2" id="KW-0720">Serine protease</keyword>
<dbReference type="PANTHER" id="PTHR42881">
    <property type="entry name" value="PROLYL ENDOPEPTIDASE"/>
    <property type="match status" value="1"/>
</dbReference>
<comment type="similarity">
    <text evidence="1 2">Belongs to the peptidase S9A family.</text>
</comment>
<reference evidence="4" key="1">
    <citation type="submission" date="2020-06" db="EMBL/GenBank/DDBJ databases">
        <authorList>
            <consortium name="Plant Systems Biology data submission"/>
        </authorList>
    </citation>
    <scope>NUCLEOTIDE SEQUENCE</scope>
    <source>
        <strain evidence="4">D6</strain>
    </source>
</reference>
<dbReference type="PRINTS" id="PR00862">
    <property type="entry name" value="PROLIGOPTASE"/>
</dbReference>
<evidence type="ECO:0000259" key="3">
    <source>
        <dbReference type="Pfam" id="PF00326"/>
    </source>
</evidence>
<accession>A0A9N8EPG5</accession>
<comment type="caution">
    <text evidence="4">The sequence shown here is derived from an EMBL/GenBank/DDBJ whole genome shotgun (WGS) entry which is preliminary data.</text>
</comment>